<dbReference type="EMBL" id="JBHFFA010000004">
    <property type="protein sequence ID" value="KAL2631697.1"/>
    <property type="molecule type" value="Genomic_DNA"/>
</dbReference>
<evidence type="ECO:0000256" key="1">
    <source>
        <dbReference type="SAM" id="Phobius"/>
    </source>
</evidence>
<dbReference type="Proteomes" id="UP001605036">
    <property type="component" value="Unassembled WGS sequence"/>
</dbReference>
<organism evidence="2 3">
    <name type="scientific">Riccia fluitans</name>
    <dbReference type="NCBI Taxonomy" id="41844"/>
    <lineage>
        <taxon>Eukaryota</taxon>
        <taxon>Viridiplantae</taxon>
        <taxon>Streptophyta</taxon>
        <taxon>Embryophyta</taxon>
        <taxon>Marchantiophyta</taxon>
        <taxon>Marchantiopsida</taxon>
        <taxon>Marchantiidae</taxon>
        <taxon>Marchantiales</taxon>
        <taxon>Ricciaceae</taxon>
        <taxon>Riccia</taxon>
    </lineage>
</organism>
<feature type="transmembrane region" description="Helical" evidence="1">
    <location>
        <begin position="6"/>
        <end position="24"/>
    </location>
</feature>
<accession>A0ABD1YLP4</accession>
<keyword evidence="3" id="KW-1185">Reference proteome</keyword>
<protein>
    <submittedName>
        <fullName evidence="2">Uncharacterized protein</fullName>
    </submittedName>
</protein>
<proteinExistence type="predicted"/>
<reference evidence="2 3" key="1">
    <citation type="submission" date="2024-09" db="EMBL/GenBank/DDBJ databases">
        <title>Chromosome-scale assembly of Riccia fluitans.</title>
        <authorList>
            <person name="Paukszto L."/>
            <person name="Sawicki J."/>
            <person name="Karawczyk K."/>
            <person name="Piernik-Szablinska J."/>
            <person name="Szczecinska M."/>
            <person name="Mazdziarz M."/>
        </authorList>
    </citation>
    <scope>NUCLEOTIDE SEQUENCE [LARGE SCALE GENOMIC DNA]</scope>
    <source>
        <strain evidence="2">Rf_01</strain>
        <tissue evidence="2">Aerial parts of the thallus</tissue>
    </source>
</reference>
<comment type="caution">
    <text evidence="2">The sequence shown here is derived from an EMBL/GenBank/DDBJ whole genome shotgun (WGS) entry which is preliminary data.</text>
</comment>
<evidence type="ECO:0000313" key="3">
    <source>
        <dbReference type="Proteomes" id="UP001605036"/>
    </source>
</evidence>
<name>A0ABD1YLP4_9MARC</name>
<keyword evidence="1" id="KW-0812">Transmembrane</keyword>
<gene>
    <name evidence="2" type="ORF">R1flu_016383</name>
</gene>
<dbReference type="AlphaFoldDB" id="A0ABD1YLP4"/>
<keyword evidence="1" id="KW-0472">Membrane</keyword>
<evidence type="ECO:0000313" key="2">
    <source>
        <dbReference type="EMBL" id="KAL2631697.1"/>
    </source>
</evidence>
<sequence length="126" mass="13956">MFNFTPGLGPVLMISTLGTVIRGFRLGREMPRQFYRVQPVGNNSCQLTAPMHFGGRPGRNTGDAFVLLTRQIRPNGSAQFAIETPGRPTLSVSPAVIEGWERKRPVFVLAKVSDPFLQDASARWEL</sequence>
<keyword evidence="1" id="KW-1133">Transmembrane helix</keyword>